<dbReference type="InterPro" id="IPR003451">
    <property type="entry name" value="LytB/IspH"/>
</dbReference>
<dbReference type="HAMAP" id="MF_00191">
    <property type="entry name" value="IspH"/>
    <property type="match status" value="1"/>
</dbReference>
<keyword evidence="2 9" id="KW-0004">4Fe-4S</keyword>
<feature type="binding site" evidence="9">
    <location>
        <position position="125"/>
    </location>
    <ligand>
        <name>(2E)-4-hydroxy-3-methylbut-2-enyl diphosphate</name>
        <dbReference type="ChEBI" id="CHEBI:128753"/>
    </ligand>
</feature>
<dbReference type="Proteomes" id="UP000298602">
    <property type="component" value="Chromosome"/>
</dbReference>
<feature type="transmembrane region" description="Helical" evidence="10">
    <location>
        <begin position="528"/>
        <end position="544"/>
    </location>
</feature>
<feature type="binding site" evidence="9">
    <location>
        <position position="264"/>
    </location>
    <ligand>
        <name>dimethylallyl diphosphate</name>
        <dbReference type="ChEBI" id="CHEBI:57623"/>
    </ligand>
</feature>
<evidence type="ECO:0000256" key="8">
    <source>
        <dbReference type="ARBA" id="ARBA00023136"/>
    </source>
</evidence>
<keyword evidence="5 10" id="KW-1133">Transmembrane helix</keyword>
<dbReference type="GO" id="GO:0019288">
    <property type="term" value="P:isopentenyl diphosphate biosynthetic process, methylerythritol 4-phosphate pathway"/>
    <property type="evidence" value="ECO:0007669"/>
    <property type="project" value="UniProtKB-UniRule"/>
</dbReference>
<comment type="catalytic activity">
    <reaction evidence="9">
        <text>isopentenyl diphosphate + 2 oxidized [2Fe-2S]-[ferredoxin] + H2O = (2E)-4-hydroxy-3-methylbut-2-enyl diphosphate + 2 reduced [2Fe-2S]-[ferredoxin] + 2 H(+)</text>
        <dbReference type="Rhea" id="RHEA:24488"/>
        <dbReference type="Rhea" id="RHEA-COMP:10000"/>
        <dbReference type="Rhea" id="RHEA-COMP:10001"/>
        <dbReference type="ChEBI" id="CHEBI:15377"/>
        <dbReference type="ChEBI" id="CHEBI:15378"/>
        <dbReference type="ChEBI" id="CHEBI:33737"/>
        <dbReference type="ChEBI" id="CHEBI:33738"/>
        <dbReference type="ChEBI" id="CHEBI:128753"/>
        <dbReference type="ChEBI" id="CHEBI:128769"/>
        <dbReference type="EC" id="1.17.7.4"/>
    </reaction>
</comment>
<feature type="binding site" evidence="9">
    <location>
        <position position="220"/>
    </location>
    <ligand>
        <name>(2E)-4-hydroxy-3-methylbut-2-enyl diphosphate</name>
        <dbReference type="ChEBI" id="CHEBI:128753"/>
    </ligand>
</feature>
<feature type="transmembrane region" description="Helical" evidence="10">
    <location>
        <begin position="367"/>
        <end position="386"/>
    </location>
</feature>
<sequence>MQVIVAETAGFCKGVRTALELTLEAARKAPEGEILCTFGPLIHNRQVLEMLEERGVREVRTVEECAGKKVIVRAHGIPPEQRRELRAVSTGLVDATCKRVARVQAIIRKHARKGGHTVIAGDADHAEVIGLMGYTEGLGRVVRQPDEIDSLPAHWERVLLVAQTTQNEEVFQEIERRFRKRYPQGIVHNTICGATHERQAEVKRIARQVDAMVIVGGFHSGNTVRLAEVARECGVPTYHVETEQDLSPRQMGRYAKVGVSAGASTPNWMIRNVVRFLEGIRSEEALGRRSWARWAEIAAYSNLGGALGAAWLTAAVSALTRLPSTLQDAFMAGAYVFAMHTLNRYLDREATQLNDPERAAFYRRWRLPLMSASLLAAALALVLAFWRGPLSFFAMVLLVFFGMIYTVPILQPHWRQSLSALKIKDIPASKTLTVPLAWASVTVFIPHLDHIDDAFGSILLVFIVVFLLVLMRTAFMDCLDIQGDRLVGRETVVVLLGENETIRYLWIVLAALSGTLLGGAWLGALTPFAFFLLPAAGVYAWFLRTTHGRRIHQAPVLEILIELVIVGIGVMGLVWNFIT</sequence>
<dbReference type="InterPro" id="IPR000537">
    <property type="entry name" value="UbiA_prenyltransferase"/>
</dbReference>
<dbReference type="GO" id="GO:0016020">
    <property type="term" value="C:membrane"/>
    <property type="evidence" value="ECO:0007669"/>
    <property type="project" value="UniProtKB-SubCell"/>
</dbReference>
<dbReference type="UniPathway" id="UPA00059">
    <property type="reaction ID" value="UER00105"/>
</dbReference>
<keyword evidence="9" id="KW-0414">Isoprene biosynthesis</keyword>
<dbReference type="GO" id="GO:0051745">
    <property type="term" value="F:4-hydroxy-3-methylbut-2-enyl diphosphate reductase activity"/>
    <property type="evidence" value="ECO:0007669"/>
    <property type="project" value="UniProtKB-UniRule"/>
</dbReference>
<dbReference type="GO" id="GO:0016114">
    <property type="term" value="P:terpenoid biosynthetic process"/>
    <property type="evidence" value="ECO:0007669"/>
    <property type="project" value="UniProtKB-UniRule"/>
</dbReference>
<dbReference type="Pfam" id="PF02401">
    <property type="entry name" value="LYTB"/>
    <property type="match status" value="1"/>
</dbReference>
<dbReference type="NCBIfam" id="TIGR00216">
    <property type="entry name" value="ispH_lytB"/>
    <property type="match status" value="1"/>
</dbReference>
<evidence type="ECO:0000313" key="12">
    <source>
        <dbReference type="Proteomes" id="UP000298602"/>
    </source>
</evidence>
<evidence type="ECO:0000256" key="9">
    <source>
        <dbReference type="HAMAP-Rule" id="MF_00191"/>
    </source>
</evidence>
<protein>
    <recommendedName>
        <fullName evidence="9">4-hydroxy-3-methylbut-2-enyl diphosphate reductase</fullName>
        <shortName evidence="9">HMBPP reductase</shortName>
        <ecNumber evidence="9">1.17.7.4</ecNumber>
    </recommendedName>
</protein>
<dbReference type="GO" id="GO:0046872">
    <property type="term" value="F:metal ion binding"/>
    <property type="evidence" value="ECO:0007669"/>
    <property type="project" value="UniProtKB-KW"/>
</dbReference>
<comment type="pathway">
    <text evidence="9">Isoprenoid biosynthesis; isopentenyl diphosphate biosynthesis via DXP pathway; isopentenyl diphosphate from 1-deoxy-D-xylulose 5-phosphate: step 6/6.</text>
</comment>
<evidence type="ECO:0000256" key="1">
    <source>
        <dbReference type="ARBA" id="ARBA00004141"/>
    </source>
</evidence>
<feature type="transmembrane region" description="Helical" evidence="10">
    <location>
        <begin position="297"/>
        <end position="317"/>
    </location>
</feature>
<feature type="binding site" evidence="9">
    <location>
        <position position="220"/>
    </location>
    <ligand>
        <name>isopentenyl diphosphate</name>
        <dbReference type="ChEBI" id="CHEBI:128769"/>
    </ligand>
</feature>
<feature type="transmembrane region" description="Helical" evidence="10">
    <location>
        <begin position="329"/>
        <end position="346"/>
    </location>
</feature>
<feature type="binding site" evidence="9">
    <location>
        <position position="222"/>
    </location>
    <ligand>
        <name>dimethylallyl diphosphate</name>
        <dbReference type="ChEBI" id="CHEBI:57623"/>
    </ligand>
</feature>
<dbReference type="Pfam" id="PF01040">
    <property type="entry name" value="UbiA"/>
    <property type="match status" value="1"/>
</dbReference>
<comment type="similarity">
    <text evidence="9">Belongs to the IspH family.</text>
</comment>
<keyword evidence="4 9" id="KW-0479">Metal-binding</keyword>
<feature type="binding site" evidence="9">
    <location>
        <position position="43"/>
    </location>
    <ligand>
        <name>(2E)-4-hydroxy-3-methylbut-2-enyl diphosphate</name>
        <dbReference type="ChEBI" id="CHEBI:128753"/>
    </ligand>
</feature>
<dbReference type="EC" id="1.17.7.4" evidence="9"/>
<feature type="active site" description="Proton donor" evidence="9">
    <location>
        <position position="127"/>
    </location>
</feature>
<feature type="binding site" evidence="9">
    <location>
        <position position="97"/>
    </location>
    <ligand>
        <name>[4Fe-4S] cluster</name>
        <dbReference type="ChEBI" id="CHEBI:49883"/>
    </ligand>
</feature>
<feature type="binding site" evidence="9">
    <location>
        <position position="43"/>
    </location>
    <ligand>
        <name>dimethylallyl diphosphate</name>
        <dbReference type="ChEBI" id="CHEBI:57623"/>
    </ligand>
</feature>
<evidence type="ECO:0000256" key="5">
    <source>
        <dbReference type="ARBA" id="ARBA00022989"/>
    </source>
</evidence>
<dbReference type="PANTHER" id="PTHR30426:SF0">
    <property type="entry name" value="4-HYDROXY-3-METHYLBUT-2-ENYL DIPHOSPHATE REDUCTASE"/>
    <property type="match status" value="1"/>
</dbReference>
<dbReference type="GO" id="GO:0051539">
    <property type="term" value="F:4 iron, 4 sulfur cluster binding"/>
    <property type="evidence" value="ECO:0007669"/>
    <property type="project" value="UniProtKB-UniRule"/>
</dbReference>
<feature type="transmembrane region" description="Helical" evidence="10">
    <location>
        <begin position="556"/>
        <end position="578"/>
    </location>
</feature>
<dbReference type="GO" id="GO:0050992">
    <property type="term" value="P:dimethylallyl diphosphate biosynthetic process"/>
    <property type="evidence" value="ECO:0007669"/>
    <property type="project" value="UniProtKB-UniRule"/>
</dbReference>
<feature type="binding site" evidence="9">
    <location>
        <position position="75"/>
    </location>
    <ligand>
        <name>isopentenyl diphosphate</name>
        <dbReference type="ChEBI" id="CHEBI:128769"/>
    </ligand>
</feature>
<reference evidence="11 12" key="2">
    <citation type="submission" date="2019-05" db="EMBL/GenBank/DDBJ databases">
        <authorList>
            <person name="Suflita J.M."/>
            <person name="Marks C.R."/>
        </authorList>
    </citation>
    <scope>NUCLEOTIDE SEQUENCE [LARGE SCALE GENOMIC DNA]</scope>
    <source>
        <strain evidence="11 12">ALDC</strain>
    </source>
</reference>
<dbReference type="PANTHER" id="PTHR30426">
    <property type="entry name" value="4-HYDROXY-3-METHYLBUT-2-ENYL DIPHOSPHATE REDUCTASE"/>
    <property type="match status" value="1"/>
</dbReference>
<comment type="catalytic activity">
    <reaction evidence="9">
        <text>dimethylallyl diphosphate + 2 oxidized [2Fe-2S]-[ferredoxin] + H2O = (2E)-4-hydroxy-3-methylbut-2-enyl diphosphate + 2 reduced [2Fe-2S]-[ferredoxin] + 2 H(+)</text>
        <dbReference type="Rhea" id="RHEA:24825"/>
        <dbReference type="Rhea" id="RHEA-COMP:10000"/>
        <dbReference type="Rhea" id="RHEA-COMP:10001"/>
        <dbReference type="ChEBI" id="CHEBI:15377"/>
        <dbReference type="ChEBI" id="CHEBI:15378"/>
        <dbReference type="ChEBI" id="CHEBI:33737"/>
        <dbReference type="ChEBI" id="CHEBI:33738"/>
        <dbReference type="ChEBI" id="CHEBI:57623"/>
        <dbReference type="ChEBI" id="CHEBI:128753"/>
        <dbReference type="EC" id="1.17.7.4"/>
    </reaction>
</comment>
<keyword evidence="8 10" id="KW-0472">Membrane</keyword>
<name>A0A4P8L1G7_9BACT</name>
<feature type="binding site" evidence="9">
    <location>
        <position position="125"/>
    </location>
    <ligand>
        <name>dimethylallyl diphosphate</name>
        <dbReference type="ChEBI" id="CHEBI:57623"/>
    </ligand>
</feature>
<comment type="function">
    <text evidence="9">Catalyzes the conversion of 1-hydroxy-2-methyl-2-(E)-butenyl 4-diphosphate (HMBPP) into a mixture of isopentenyl diphosphate (IPP) and dimethylallyl diphosphate (DMAPP). Acts in the terminal step of the DOXP/MEP pathway for isoprenoid precursor biosynthesis.</text>
</comment>
<dbReference type="Gene3D" id="3.40.1010.20">
    <property type="entry name" value="4-hydroxy-3-methylbut-2-enyl diphosphate reductase, catalytic domain"/>
    <property type="match status" value="2"/>
</dbReference>
<comment type="cofactor">
    <cofactor evidence="9">
        <name>[4Fe-4S] cluster</name>
        <dbReference type="ChEBI" id="CHEBI:49883"/>
    </cofactor>
    <text evidence="9">Binds 1 [4Fe-4S] cluster per subunit.</text>
</comment>
<keyword evidence="12" id="KW-1185">Reference proteome</keyword>
<feature type="binding site" evidence="9">
    <location>
        <position position="264"/>
    </location>
    <ligand>
        <name>isopentenyl diphosphate</name>
        <dbReference type="ChEBI" id="CHEBI:128769"/>
    </ligand>
</feature>
<feature type="binding site" evidence="9">
    <location>
        <position position="220"/>
    </location>
    <ligand>
        <name>dimethylallyl diphosphate</name>
        <dbReference type="ChEBI" id="CHEBI:57623"/>
    </ligand>
</feature>
<feature type="binding site" evidence="9">
    <location>
        <position position="43"/>
    </location>
    <ligand>
        <name>isopentenyl diphosphate</name>
        <dbReference type="ChEBI" id="CHEBI:128769"/>
    </ligand>
</feature>
<feature type="binding site" evidence="9">
    <location>
        <position position="264"/>
    </location>
    <ligand>
        <name>(2E)-4-hydroxy-3-methylbut-2-enyl diphosphate</name>
        <dbReference type="ChEBI" id="CHEBI:128753"/>
    </ligand>
</feature>
<comment type="caution">
    <text evidence="9">Lacks conserved residue(s) required for the propagation of feature annotation.</text>
</comment>
<dbReference type="Gene3D" id="3.40.50.11270">
    <property type="match status" value="1"/>
</dbReference>
<evidence type="ECO:0000256" key="6">
    <source>
        <dbReference type="ARBA" id="ARBA00023004"/>
    </source>
</evidence>
<evidence type="ECO:0000313" key="11">
    <source>
        <dbReference type="EMBL" id="QCQ21706.1"/>
    </source>
</evidence>
<evidence type="ECO:0000256" key="3">
    <source>
        <dbReference type="ARBA" id="ARBA00022692"/>
    </source>
</evidence>
<organism evidence="11 12">
    <name type="scientific">Desulfoglaeba alkanexedens ALDC</name>
    <dbReference type="NCBI Taxonomy" id="980445"/>
    <lineage>
        <taxon>Bacteria</taxon>
        <taxon>Pseudomonadati</taxon>
        <taxon>Thermodesulfobacteriota</taxon>
        <taxon>Syntrophobacteria</taxon>
        <taxon>Syntrophobacterales</taxon>
        <taxon>Syntrophobacteraceae</taxon>
        <taxon>Desulfoglaeba</taxon>
    </lineage>
</organism>
<evidence type="ECO:0000256" key="2">
    <source>
        <dbReference type="ARBA" id="ARBA00022485"/>
    </source>
</evidence>
<feature type="binding site" evidence="9">
    <location>
        <position position="164"/>
    </location>
    <ligand>
        <name>(2E)-4-hydroxy-3-methylbut-2-enyl diphosphate</name>
        <dbReference type="ChEBI" id="CHEBI:128753"/>
    </ligand>
</feature>
<gene>
    <name evidence="9 11" type="primary">ispH</name>
    <name evidence="11" type="ORF">FDQ92_05650</name>
</gene>
<keyword evidence="7 9" id="KW-0411">Iron-sulfur</keyword>
<feature type="binding site" evidence="9">
    <location>
        <position position="75"/>
    </location>
    <ligand>
        <name>dimethylallyl diphosphate</name>
        <dbReference type="ChEBI" id="CHEBI:57623"/>
    </ligand>
</feature>
<feature type="binding site" evidence="9">
    <location>
        <position position="222"/>
    </location>
    <ligand>
        <name>(2E)-4-hydroxy-3-methylbut-2-enyl diphosphate</name>
        <dbReference type="ChEBI" id="CHEBI:128753"/>
    </ligand>
</feature>
<evidence type="ECO:0000256" key="7">
    <source>
        <dbReference type="ARBA" id="ARBA00023014"/>
    </source>
</evidence>
<dbReference type="RefSeq" id="WP_137423675.1">
    <property type="nucleotide sequence ID" value="NZ_CP040098.1"/>
</dbReference>
<evidence type="ECO:0000256" key="10">
    <source>
        <dbReference type="SAM" id="Phobius"/>
    </source>
</evidence>
<keyword evidence="9 11" id="KW-0560">Oxidoreductase</keyword>
<dbReference type="KEGG" id="dax:FDQ92_05650"/>
<accession>A0A4P8L1G7</accession>
<feature type="binding site" evidence="9">
    <location>
        <position position="222"/>
    </location>
    <ligand>
        <name>isopentenyl diphosphate</name>
        <dbReference type="ChEBI" id="CHEBI:128769"/>
    </ligand>
</feature>
<feature type="transmembrane region" description="Helical" evidence="10">
    <location>
        <begin position="392"/>
        <end position="410"/>
    </location>
</feature>
<dbReference type="UniPathway" id="UPA00056">
    <property type="reaction ID" value="UER00097"/>
</dbReference>
<reference evidence="11 12" key="1">
    <citation type="submission" date="2019-05" db="EMBL/GenBank/DDBJ databases">
        <title>The Complete Genome Sequence of the n-alkane-degrading Desulfoglaeba alkanexedens ALDC reveals multiple alkylsuccinate synthase gene clusters.</title>
        <authorList>
            <person name="Callaghan A.V."/>
            <person name="Davidova I.A."/>
            <person name="Duncan K.E."/>
            <person name="Morris B."/>
            <person name="McInerney M.J."/>
        </authorList>
    </citation>
    <scope>NUCLEOTIDE SEQUENCE [LARGE SCALE GENOMIC DNA]</scope>
    <source>
        <strain evidence="11 12">ALDC</strain>
    </source>
</reference>
<dbReference type="OrthoDB" id="9804068at2"/>
<feature type="binding site" evidence="9">
    <location>
        <position position="192"/>
    </location>
    <ligand>
        <name>[4Fe-4S] cluster</name>
        <dbReference type="ChEBI" id="CHEBI:49883"/>
    </ligand>
</feature>
<comment type="subcellular location">
    <subcellularLocation>
        <location evidence="1">Membrane</location>
        <topology evidence="1">Multi-pass membrane protein</topology>
    </subcellularLocation>
</comment>
<comment type="pathway">
    <text evidence="9">Isoprenoid biosynthesis; dimethylallyl diphosphate biosynthesis; dimethylallyl diphosphate from (2E)-4-hydroxy-3-methylbutenyl diphosphate: step 1/1.</text>
</comment>
<feature type="binding site" evidence="9">
    <location>
        <position position="12"/>
    </location>
    <ligand>
        <name>[4Fe-4S] cluster</name>
        <dbReference type="ChEBI" id="CHEBI:49883"/>
    </ligand>
</feature>
<dbReference type="GO" id="GO:0016765">
    <property type="term" value="F:transferase activity, transferring alkyl or aryl (other than methyl) groups"/>
    <property type="evidence" value="ECO:0007669"/>
    <property type="project" value="InterPro"/>
</dbReference>
<feature type="binding site" evidence="9">
    <location>
        <position position="125"/>
    </location>
    <ligand>
        <name>isopentenyl diphosphate</name>
        <dbReference type="ChEBI" id="CHEBI:128769"/>
    </ligand>
</feature>
<dbReference type="AlphaFoldDB" id="A0A4P8L1G7"/>
<feature type="transmembrane region" description="Helical" evidence="10">
    <location>
        <begin position="454"/>
        <end position="475"/>
    </location>
</feature>
<keyword evidence="3 10" id="KW-0812">Transmembrane</keyword>
<feature type="binding site" evidence="9">
    <location>
        <position position="75"/>
    </location>
    <ligand>
        <name>(2E)-4-hydroxy-3-methylbut-2-enyl diphosphate</name>
        <dbReference type="ChEBI" id="CHEBI:128753"/>
    </ligand>
</feature>
<evidence type="ECO:0000256" key="4">
    <source>
        <dbReference type="ARBA" id="ARBA00022723"/>
    </source>
</evidence>
<dbReference type="EMBL" id="CP040098">
    <property type="protein sequence ID" value="QCQ21706.1"/>
    <property type="molecule type" value="Genomic_DNA"/>
</dbReference>
<proteinExistence type="inferred from homology"/>
<keyword evidence="6 9" id="KW-0408">Iron</keyword>
<dbReference type="CDD" id="cd13944">
    <property type="entry name" value="lytB_ispH"/>
    <property type="match status" value="1"/>
</dbReference>